<organism evidence="6 7">
    <name type="scientific">Peltaster fructicola</name>
    <dbReference type="NCBI Taxonomy" id="286661"/>
    <lineage>
        <taxon>Eukaryota</taxon>
        <taxon>Fungi</taxon>
        <taxon>Dikarya</taxon>
        <taxon>Ascomycota</taxon>
        <taxon>Pezizomycotina</taxon>
        <taxon>Dothideomycetes</taxon>
        <taxon>Dothideomycetes incertae sedis</taxon>
        <taxon>Peltaster</taxon>
    </lineage>
</organism>
<dbReference type="SUPFAM" id="SSF56104">
    <property type="entry name" value="SAICAR synthase-like"/>
    <property type="match status" value="1"/>
</dbReference>
<evidence type="ECO:0000256" key="2">
    <source>
        <dbReference type="ARBA" id="ARBA00022679"/>
    </source>
</evidence>
<keyword evidence="3 4" id="KW-0418">Kinase</keyword>
<dbReference type="InterPro" id="IPR005522">
    <property type="entry name" value="IPK"/>
</dbReference>
<dbReference type="EC" id="2.7.-.-" evidence="4"/>
<dbReference type="OrthoDB" id="338650at2759"/>
<comment type="similarity">
    <text evidence="1 4">Belongs to the inositol phosphokinase (IPK) family.</text>
</comment>
<dbReference type="Pfam" id="PF03770">
    <property type="entry name" value="IPK"/>
    <property type="match status" value="1"/>
</dbReference>
<sequence>MDENNQALDQSSLQPFASVAGHDGVLSDEAGEVVVKPCTQAEVDFYQDSSIKHPDFAQFIPTFMGTLTLGPPSPPASAGHIDELVKTSGIDLPKSQGKKIAAETAVVLENLEYGFTHPSVIDLKLGARLYAPGTAAEKAARLDKVAGETTTGSLNFRIAGMKVWNTLTNDYDVYDKLYGRRFDKETVIAGFKTYFDSLTNTPKRLITGRQIIAAGLDELRDIRMLLETKESRFYSASVLIVFEGDPEALQERLLQQAGLQISQMQDSADEEQDEDDEIDEDEPPILRLKLIDFAHSSWCPGQGKDDNLITGMINIEKQLQLLLDGLPKD</sequence>
<evidence type="ECO:0000256" key="1">
    <source>
        <dbReference type="ARBA" id="ARBA00007374"/>
    </source>
</evidence>
<evidence type="ECO:0000313" key="6">
    <source>
        <dbReference type="EMBL" id="QIW98551.1"/>
    </source>
</evidence>
<dbReference type="Gene3D" id="3.30.470.160">
    <property type="entry name" value="Inositol polyphosphate kinase"/>
    <property type="match status" value="1"/>
</dbReference>
<name>A0A6H0XUW9_9PEZI</name>
<gene>
    <name evidence="6" type="ORF">AMS68_004069</name>
</gene>
<protein>
    <recommendedName>
        <fullName evidence="4">Kinase</fullName>
        <ecNumber evidence="4">2.7.-.-</ecNumber>
    </recommendedName>
</protein>
<keyword evidence="7" id="KW-1185">Reference proteome</keyword>
<feature type="region of interest" description="Disordered" evidence="5">
    <location>
        <begin position="261"/>
        <end position="280"/>
    </location>
</feature>
<evidence type="ECO:0000256" key="3">
    <source>
        <dbReference type="ARBA" id="ARBA00022777"/>
    </source>
</evidence>
<feature type="compositionally biased region" description="Acidic residues" evidence="5">
    <location>
        <begin position="267"/>
        <end position="280"/>
    </location>
</feature>
<dbReference type="PANTHER" id="PTHR12400">
    <property type="entry name" value="INOSITOL POLYPHOSPHATE KINASE"/>
    <property type="match status" value="1"/>
</dbReference>
<keyword evidence="2 4" id="KW-0808">Transferase</keyword>
<dbReference type="InterPro" id="IPR038286">
    <property type="entry name" value="IPK_sf"/>
</dbReference>
<evidence type="ECO:0000256" key="4">
    <source>
        <dbReference type="RuleBase" id="RU363090"/>
    </source>
</evidence>
<dbReference type="GO" id="GO:0032958">
    <property type="term" value="P:inositol phosphate biosynthetic process"/>
    <property type="evidence" value="ECO:0007669"/>
    <property type="project" value="InterPro"/>
</dbReference>
<accession>A0A6H0XUW9</accession>
<proteinExistence type="inferred from homology"/>
<dbReference type="GO" id="GO:0046854">
    <property type="term" value="P:phosphatidylinositol phosphate biosynthetic process"/>
    <property type="evidence" value="ECO:0007669"/>
    <property type="project" value="TreeGrafter"/>
</dbReference>
<dbReference type="GO" id="GO:0000824">
    <property type="term" value="F:inositol-1,4,5,6-tetrakisphosphate 3-kinase activity"/>
    <property type="evidence" value="ECO:0007669"/>
    <property type="project" value="TreeGrafter"/>
</dbReference>
<dbReference type="Proteomes" id="UP000503462">
    <property type="component" value="Chromosome 3"/>
</dbReference>
<dbReference type="PANTHER" id="PTHR12400:SF103">
    <property type="entry name" value="INOSITOL POLYPHOSPHATE MULTIKINASE"/>
    <property type="match status" value="1"/>
</dbReference>
<evidence type="ECO:0000256" key="5">
    <source>
        <dbReference type="SAM" id="MobiDB-lite"/>
    </source>
</evidence>
<reference evidence="6 7" key="1">
    <citation type="journal article" date="2016" name="Sci. Rep.">
        <title>Peltaster fructicola genome reveals evolution from an invasive phytopathogen to an ectophytic parasite.</title>
        <authorList>
            <person name="Xu C."/>
            <person name="Chen H."/>
            <person name="Gleason M.L."/>
            <person name="Xu J.R."/>
            <person name="Liu H."/>
            <person name="Zhang R."/>
            <person name="Sun G."/>
        </authorList>
    </citation>
    <scope>NUCLEOTIDE SEQUENCE [LARGE SCALE GENOMIC DNA]</scope>
    <source>
        <strain evidence="6 7">LNHT1506</strain>
    </source>
</reference>
<dbReference type="GO" id="GO:0008440">
    <property type="term" value="F:inositol-1,4,5-trisphosphate 3-kinase activity"/>
    <property type="evidence" value="ECO:0007669"/>
    <property type="project" value="TreeGrafter"/>
</dbReference>
<evidence type="ECO:0000313" key="7">
    <source>
        <dbReference type="Proteomes" id="UP000503462"/>
    </source>
</evidence>
<dbReference type="GO" id="GO:0005634">
    <property type="term" value="C:nucleus"/>
    <property type="evidence" value="ECO:0007669"/>
    <property type="project" value="TreeGrafter"/>
</dbReference>
<dbReference type="EMBL" id="CP051141">
    <property type="protein sequence ID" value="QIW98551.1"/>
    <property type="molecule type" value="Genomic_DNA"/>
</dbReference>
<dbReference type="GO" id="GO:0005737">
    <property type="term" value="C:cytoplasm"/>
    <property type="evidence" value="ECO:0007669"/>
    <property type="project" value="TreeGrafter"/>
</dbReference>
<dbReference type="AlphaFoldDB" id="A0A6H0XUW9"/>